<evidence type="ECO:0008006" key="4">
    <source>
        <dbReference type="Google" id="ProtNLM"/>
    </source>
</evidence>
<keyword evidence="3" id="KW-1185">Reference proteome</keyword>
<dbReference type="EMBL" id="WHJG01000008">
    <property type="protein sequence ID" value="NHZ79674.1"/>
    <property type="molecule type" value="Genomic_DNA"/>
</dbReference>
<gene>
    <name evidence="2" type="ORF">F2P44_10340</name>
</gene>
<evidence type="ECO:0000313" key="2">
    <source>
        <dbReference type="EMBL" id="NHZ79674.1"/>
    </source>
</evidence>
<comment type="caution">
    <text evidence="2">The sequence shown here is derived from an EMBL/GenBank/DDBJ whole genome shotgun (WGS) entry which is preliminary data.</text>
</comment>
<name>A0ABX0N318_9BURK</name>
<evidence type="ECO:0000256" key="1">
    <source>
        <dbReference type="SAM" id="SignalP"/>
    </source>
</evidence>
<proteinExistence type="predicted"/>
<organism evidence="2 3">
    <name type="scientific">Massilia frigida</name>
    <dbReference type="NCBI Taxonomy" id="2609281"/>
    <lineage>
        <taxon>Bacteria</taxon>
        <taxon>Pseudomonadati</taxon>
        <taxon>Pseudomonadota</taxon>
        <taxon>Betaproteobacteria</taxon>
        <taxon>Burkholderiales</taxon>
        <taxon>Oxalobacteraceae</taxon>
        <taxon>Telluria group</taxon>
        <taxon>Massilia</taxon>
    </lineage>
</organism>
<dbReference type="RefSeq" id="WP_167086633.1">
    <property type="nucleotide sequence ID" value="NZ_WHJG01000008.1"/>
</dbReference>
<evidence type="ECO:0000313" key="3">
    <source>
        <dbReference type="Proteomes" id="UP000621455"/>
    </source>
</evidence>
<dbReference type="Proteomes" id="UP000621455">
    <property type="component" value="Unassembled WGS sequence"/>
</dbReference>
<accession>A0ABX0N318</accession>
<keyword evidence="1" id="KW-0732">Signal</keyword>
<feature type="chain" id="PRO_5046796264" description="Secreted protein" evidence="1">
    <location>
        <begin position="28"/>
        <end position="179"/>
    </location>
</feature>
<protein>
    <recommendedName>
        <fullName evidence="4">Secreted protein</fullName>
    </recommendedName>
</protein>
<sequence>MNSTVNHFARTLAVCGALICAFGTAEANTYPQPQPQHKPQFSGKVTSSIDPKTGDVKVCFKEINLKNKAVTYTAKASVVASYACRNHGGNCPPGKDTVVKQTVATSATYSPDKHGTVSACITLKVPKPAKNPCPDSMSLVLESVSWTNITISDVTNGIGPVAAYPSKQSVNYGSCPAPK</sequence>
<feature type="signal peptide" evidence="1">
    <location>
        <begin position="1"/>
        <end position="27"/>
    </location>
</feature>
<reference evidence="2 3" key="1">
    <citation type="submission" date="2019-10" db="EMBL/GenBank/DDBJ databases">
        <title>Taxonomy of Antarctic Massilia spp.: description of Massilia rubra sp. nov., Massilia aquatica sp. nov., Massilia mucilaginosa sp. nov., Massilia frigida sp. nov. isolated from streams, lakes and regoliths.</title>
        <authorList>
            <person name="Holochova P."/>
            <person name="Sedlacek I."/>
            <person name="Kralova S."/>
            <person name="Maslanova I."/>
            <person name="Busse H.-J."/>
            <person name="Stankova E."/>
            <person name="Vrbovska V."/>
            <person name="Kovarovic V."/>
            <person name="Bartak M."/>
            <person name="Svec P."/>
            <person name="Pantucek R."/>
        </authorList>
    </citation>
    <scope>NUCLEOTIDE SEQUENCE [LARGE SCALE GENOMIC DNA]</scope>
    <source>
        <strain evidence="2 3">CCM 8695</strain>
    </source>
</reference>